<dbReference type="InterPro" id="IPR000649">
    <property type="entry name" value="IF-2B-related"/>
</dbReference>
<dbReference type="NCBIfam" id="TIGR00524">
    <property type="entry name" value="eIF-2B_rel"/>
    <property type="match status" value="1"/>
</dbReference>
<dbReference type="GO" id="GO:0019509">
    <property type="term" value="P:L-methionine salvage from methylthioadenosine"/>
    <property type="evidence" value="ECO:0007669"/>
    <property type="project" value="UniProtKB-UniRule"/>
</dbReference>
<dbReference type="Proteomes" id="UP000291832">
    <property type="component" value="Unassembled WGS sequence"/>
</dbReference>
<reference evidence="4 5" key="1">
    <citation type="journal article" date="2015" name="Stand. Genomic Sci.">
        <title>Genomic Encyclopedia of Bacterial and Archaeal Type Strains, Phase III: the genomes of soil and plant-associated and newly described type strains.</title>
        <authorList>
            <person name="Whitman W.B."/>
            <person name="Woyke T."/>
            <person name="Klenk H.P."/>
            <person name="Zhou Y."/>
            <person name="Lilburn T.G."/>
            <person name="Beck B.J."/>
            <person name="De Vos P."/>
            <person name="Vandamme P."/>
            <person name="Eisen J.A."/>
            <person name="Garrity G."/>
            <person name="Hugenholtz P."/>
            <person name="Kyrpides N.C."/>
        </authorList>
    </citation>
    <scope>NUCLEOTIDE SEQUENCE [LARGE SCALE GENOMIC DNA]</scope>
    <source>
        <strain evidence="4 5">RF6</strain>
    </source>
</reference>
<dbReference type="NCBIfam" id="TIGR00512">
    <property type="entry name" value="salvage_mtnA"/>
    <property type="match status" value="1"/>
</dbReference>
<comment type="pathway">
    <text evidence="3">Amino-acid biosynthesis; L-methionine biosynthesis via salvage pathway; L-methionine from S-methyl-5-thio-alpha-D-ribose 1-phosphate: step 1/6.</text>
</comment>
<evidence type="ECO:0000313" key="5">
    <source>
        <dbReference type="Proteomes" id="UP000291832"/>
    </source>
</evidence>
<dbReference type="GO" id="GO:0003743">
    <property type="term" value="F:translation initiation factor activity"/>
    <property type="evidence" value="ECO:0007669"/>
    <property type="project" value="UniProtKB-KW"/>
</dbReference>
<keyword evidence="1 3" id="KW-0413">Isomerase</keyword>
<dbReference type="Gene3D" id="1.20.120.420">
    <property type="entry name" value="translation initiation factor eif-2b, domain 1"/>
    <property type="match status" value="1"/>
</dbReference>
<dbReference type="InterPro" id="IPR011559">
    <property type="entry name" value="Initiation_fac_2B_a/b/d"/>
</dbReference>
<dbReference type="AlphaFoldDB" id="A0A4Q7TZF1"/>
<feature type="binding site" evidence="3">
    <location>
        <position position="123"/>
    </location>
    <ligand>
        <name>substrate</name>
    </ligand>
</feature>
<evidence type="ECO:0000313" key="4">
    <source>
        <dbReference type="EMBL" id="RZT66353.1"/>
    </source>
</evidence>
<keyword evidence="3" id="KW-0028">Amino-acid biosynthesis</keyword>
<comment type="catalytic activity">
    <reaction evidence="2 3">
        <text>5-(methylsulfanyl)-alpha-D-ribose 1-phosphate = 5-(methylsulfanyl)-D-ribulose 1-phosphate</text>
        <dbReference type="Rhea" id="RHEA:19989"/>
        <dbReference type="ChEBI" id="CHEBI:58533"/>
        <dbReference type="ChEBI" id="CHEBI:58548"/>
        <dbReference type="EC" id="5.3.1.23"/>
    </reaction>
</comment>
<feature type="binding site" evidence="3">
    <location>
        <begin position="278"/>
        <end position="279"/>
    </location>
    <ligand>
        <name>substrate</name>
    </ligand>
</feature>
<dbReference type="EC" id="5.3.1.23" evidence="3"/>
<evidence type="ECO:0000256" key="1">
    <source>
        <dbReference type="ARBA" id="ARBA00023235"/>
    </source>
</evidence>
<feature type="binding site" evidence="3">
    <location>
        <position position="227"/>
    </location>
    <ligand>
        <name>substrate</name>
    </ligand>
</feature>
<dbReference type="Gene3D" id="3.40.50.10470">
    <property type="entry name" value="Translation initiation factor eif-2b, domain 2"/>
    <property type="match status" value="1"/>
</dbReference>
<keyword evidence="3" id="KW-0486">Methionine biosynthesis</keyword>
<feature type="binding site" evidence="3">
    <location>
        <begin position="82"/>
        <end position="84"/>
    </location>
    <ligand>
        <name>substrate</name>
    </ligand>
</feature>
<dbReference type="FunFam" id="1.20.120.420:FF:000003">
    <property type="entry name" value="Methylthioribose-1-phosphate isomerase"/>
    <property type="match status" value="1"/>
</dbReference>
<evidence type="ECO:0000256" key="2">
    <source>
        <dbReference type="ARBA" id="ARBA00052401"/>
    </source>
</evidence>
<dbReference type="EMBL" id="SHKI01000004">
    <property type="protein sequence ID" value="RZT66353.1"/>
    <property type="molecule type" value="Genomic_DNA"/>
</dbReference>
<evidence type="ECO:0000256" key="3">
    <source>
        <dbReference type="HAMAP-Rule" id="MF_01678"/>
    </source>
</evidence>
<dbReference type="UniPathway" id="UPA00904">
    <property type="reaction ID" value="UER00874"/>
</dbReference>
<dbReference type="GO" id="GO:0046523">
    <property type="term" value="F:S-methyl-5-thioribose-1-phosphate isomerase activity"/>
    <property type="evidence" value="ECO:0007669"/>
    <property type="project" value="UniProtKB-UniRule"/>
</dbReference>
<dbReference type="InterPro" id="IPR027363">
    <property type="entry name" value="M1Pi_N"/>
</dbReference>
<dbReference type="FunFam" id="3.40.50.10470:FF:000006">
    <property type="entry name" value="Methylthioribose-1-phosphate isomerase"/>
    <property type="match status" value="1"/>
</dbReference>
<gene>
    <name evidence="3" type="primary">mtnA</name>
    <name evidence="4" type="ORF">EV139_1789</name>
</gene>
<keyword evidence="4" id="KW-0648">Protein biosynthesis</keyword>
<keyword evidence="5" id="KW-1185">Reference proteome</keyword>
<comment type="caution">
    <text evidence="4">The sequence shown here is derived from an EMBL/GenBank/DDBJ whole genome shotgun (WGS) entry which is preliminary data.</text>
</comment>
<accession>A0A4Q7TZF1</accession>
<dbReference type="InterPro" id="IPR005251">
    <property type="entry name" value="IF-M1Pi"/>
</dbReference>
<proteinExistence type="inferred from homology"/>
<feature type="site" description="Transition state stabilizer" evidence="3">
    <location>
        <position position="188"/>
    </location>
</feature>
<comment type="similarity">
    <text evidence="3">Belongs to the EIF-2B alpha/beta/delta subunits family. MtnA subfamily.</text>
</comment>
<dbReference type="Pfam" id="PF01008">
    <property type="entry name" value="IF-2B"/>
    <property type="match status" value="1"/>
</dbReference>
<comment type="function">
    <text evidence="3">Catalyzes the interconversion of methylthioribose-1-phosphate (MTR-1-P) into methylthioribulose-1-phosphate (MTRu-1-P).</text>
</comment>
<protein>
    <recommendedName>
        <fullName evidence="3">Methylthioribose-1-phosphate isomerase</fullName>
        <shortName evidence="3">M1Pi</shortName>
        <shortName evidence="3">MTR-1-P isomerase</shortName>
        <ecNumber evidence="3">5.3.1.23</ecNumber>
    </recommendedName>
    <alternativeName>
        <fullName evidence="3">S-methyl-5-thioribose-1-phosphate isomerase</fullName>
    </alternativeName>
</protein>
<dbReference type="InterPro" id="IPR042529">
    <property type="entry name" value="IF_2B-like_C"/>
</dbReference>
<dbReference type="NCBIfam" id="NF004326">
    <property type="entry name" value="PRK05720.1"/>
    <property type="match status" value="1"/>
</dbReference>
<dbReference type="PANTHER" id="PTHR43475:SF1">
    <property type="entry name" value="METHYLTHIORIBOSE-1-PHOSPHATE ISOMERASE"/>
    <property type="match status" value="1"/>
</dbReference>
<dbReference type="PANTHER" id="PTHR43475">
    <property type="entry name" value="METHYLTHIORIBOSE-1-PHOSPHATE ISOMERASE"/>
    <property type="match status" value="1"/>
</dbReference>
<dbReference type="HAMAP" id="MF_01678">
    <property type="entry name" value="Salvage_MtnA"/>
    <property type="match status" value="1"/>
</dbReference>
<dbReference type="SUPFAM" id="SSF100950">
    <property type="entry name" value="NagB/RpiA/CoA transferase-like"/>
    <property type="match status" value="1"/>
</dbReference>
<name>A0A4Q7TZF1_9MICO</name>
<organism evidence="4 5">
    <name type="scientific">Leucobacter luti</name>
    <dbReference type="NCBI Taxonomy" id="340320"/>
    <lineage>
        <taxon>Bacteria</taxon>
        <taxon>Bacillati</taxon>
        <taxon>Actinomycetota</taxon>
        <taxon>Actinomycetes</taxon>
        <taxon>Micrococcales</taxon>
        <taxon>Microbacteriaceae</taxon>
        <taxon>Leucobacter</taxon>
    </lineage>
</organism>
<sequence length="380" mass="40331">MISLDKLSVNRIAFSRYLALREYDTEVEGIDNTMFRAIEWIDAAADSHIRLIDQTRLPGAEVYLEITEVSQLIDAIQCLAVRGAPALGAAGGYGVALALLEAERKQWDADTLTATIDALANARPTAVNLAWGAGRVAAVRAAGFDRALAEAHAIAADDERSNRELSRLGADWLLARVGDRPLRAVTHCNTGALATAAWGTAYGILHELHNRGKLELVYVDETRPLLQGTRLTSWELHHDGIPHVVEVDGAASSTILRGLVDFAVIGADRITANGDTANKVGSVALALACERRGIPFVVAAPYSTVDEATATGDEIEIEERGDEEVLAFGGVSVATPGVTAFNPAFDVTPNDLISAIVTERGVVEPKADAQPLFGPGPATN</sequence>
<keyword evidence="4" id="KW-0396">Initiation factor</keyword>
<feature type="active site" description="Proton donor" evidence="3">
    <location>
        <position position="268"/>
    </location>
</feature>
<dbReference type="InterPro" id="IPR037171">
    <property type="entry name" value="NagB/RpiA_transferase-like"/>
</dbReference>